<reference evidence="4" key="1">
    <citation type="submission" date="2018-08" db="EMBL/GenBank/DDBJ databases">
        <title>Transcriptomes of Ixodes ricinus tick life stages.</title>
        <authorList>
            <person name="Vechtova P."/>
            <person name="Grubhoffer L."/>
            <person name="Sterba J."/>
        </authorList>
    </citation>
    <scope>NUCLEOTIDE SEQUENCE</scope>
</reference>
<evidence type="ECO:0000259" key="2">
    <source>
        <dbReference type="PROSITE" id="PS50812"/>
    </source>
</evidence>
<feature type="compositionally biased region" description="Basic and acidic residues" evidence="1">
    <location>
        <begin position="1097"/>
        <end position="1106"/>
    </location>
</feature>
<dbReference type="FunFam" id="2.30.30.140:FF:000107">
    <property type="entry name" value="Six-banded, isoform H"/>
    <property type="match status" value="1"/>
</dbReference>
<accession>A0A4D6G287</accession>
<dbReference type="EMBL" id="MH795951">
    <property type="protein sequence ID" value="QCB92140.1"/>
    <property type="molecule type" value="mRNA"/>
</dbReference>
<keyword evidence="4" id="KW-0808">Transferase</keyword>
<feature type="compositionally biased region" description="Acidic residues" evidence="1">
    <location>
        <begin position="1151"/>
        <end position="1160"/>
    </location>
</feature>
<dbReference type="Gene3D" id="2.30.30.140">
    <property type="match status" value="1"/>
</dbReference>
<dbReference type="SUPFAM" id="SSF63748">
    <property type="entry name" value="Tudor/PWWP/MBT"/>
    <property type="match status" value="1"/>
</dbReference>
<feature type="domain" description="PWWP" evidence="2">
    <location>
        <begin position="1174"/>
        <end position="1234"/>
    </location>
</feature>
<dbReference type="Pfam" id="PF01429">
    <property type="entry name" value="MBD"/>
    <property type="match status" value="1"/>
</dbReference>
<evidence type="ECO:0000313" key="4">
    <source>
        <dbReference type="EMBL" id="QCB92140.1"/>
    </source>
</evidence>
<feature type="region of interest" description="Disordered" evidence="1">
    <location>
        <begin position="142"/>
        <end position="163"/>
    </location>
</feature>
<dbReference type="GO" id="GO:0005634">
    <property type="term" value="C:nucleus"/>
    <property type="evidence" value="ECO:0007669"/>
    <property type="project" value="TreeGrafter"/>
</dbReference>
<gene>
    <name evidence="4" type="primary">DNMT11</name>
</gene>
<dbReference type="SMART" id="SM00391">
    <property type="entry name" value="MBD"/>
    <property type="match status" value="1"/>
</dbReference>
<dbReference type="InterPro" id="IPR001739">
    <property type="entry name" value="Methyl_CpG_DNA-bd"/>
</dbReference>
<dbReference type="InterPro" id="IPR016177">
    <property type="entry name" value="DNA-bd_dom_sf"/>
</dbReference>
<dbReference type="InterPro" id="IPR000313">
    <property type="entry name" value="PWWP_dom"/>
</dbReference>
<keyword evidence="4" id="KW-0489">Methyltransferase</keyword>
<proteinExistence type="evidence at transcript level"/>
<dbReference type="AlphaFoldDB" id="A0A4D6G287"/>
<dbReference type="PROSITE" id="PS50812">
    <property type="entry name" value="PWWP"/>
    <property type="match status" value="1"/>
</dbReference>
<feature type="compositionally biased region" description="Polar residues" evidence="1">
    <location>
        <begin position="277"/>
        <end position="297"/>
    </location>
</feature>
<sequence length="1275" mass="134085">MAALQLRVPSTAGPTLVAPLHWGTGPLGGLPPLSPLQQAAEDKGRELLSRAESPRGSLDVAADAGTSKDARLASGYPPPVPVPPGWRRSLVRGRIVYFSPSHHQLRSVEEVAAYLQTEGVCKCGLDCPLALDRTFSFDPAAPSLPWSPGDDATGRPSQRPCRTLPGAAVVTTTTTTTTRATPPAVVPPPTVHVVPMPAASLPAIPVPATSVPTVPVPTVPVPATPVLATSVPAPVKPARKEATRKRNSRAKQRGPFNGVLVSQLLAQLDRRGALHKQTTPVSHSSPVPVATLQQSHSPTPPWQTGFKPNVVQCQHIPPVPNGAGTAVSQGTFLGHTYQGGTLINACSSPPSFPGTAGHVGVLGARPKPQRKSNPRTRMPKLNAIISNRAACPNVDVGQMGGAARTYPCQGTYYGCSGHESHAPPTSVALPFVPCPAREAPPRTTYAACGPHEYAMPRFVTSRCGPGLPHGTQVGLLPQNGLSLVSASPLQTQCSVTVTAAPFAVAHSPNTSGSGIVVQQVYNQKGYSEAKTIQQQMGVASHRPMLVEPPRTLSGAPFLQQPVLGHFSPRLAEGPRTCGNTMECSTLVLPAQPAMPPLSVPNVTNVTTTVAQVVPTVVQLINPLNQNAALLIPQLPTLRLDALPGFGSPAGLFSPGSAFLSPSPIPVLGSPVGSDPGSSPSILNVGTVHQQQFYAEAIGAQAGALQGNPLGQQHCVSCGPSTLTDSVCDVNVCRLGMANGLTTSLKDTHRKPTVLYLVPISPRVDDGGVKPKCGPTEVGRGPLNVVSLTVSGLQQTTLPTVTVFPAGQGPVVQPPLLNYGALPSVSPPQLVMGMMQPLGLLGMPMHNVGPSITLLQETPCAGSGTIAHQPEQKLGLPSFASQDVNPTSAPVPPFQQEVGEVCIHDGSHDNSCDDVQDCTSEEESATTCYVDHDSEGLEECAEGSEECENSERFFTAVTEEGEAARPESGGFSACCNCGSPGNDSPGDSLGESGESGRLCARSVGVQSVAVPAEDEGSSAVSSTVVVRSDNIPNDHQAAPEWESVGTEQEGHISSSTEAADDSGCSALDLSHLQQRDFPADDLPEKGRQPEATTGGRDSGVESSHEPSRGLSTLAEEAKDDASDGGDGALKQKAKRDPKRRRRELLFLMQDEFRDDSDEEERDSPPLPPQPRTFDIGDLVWGQIKGFPSWPGKLVRPDQVRGHHIMSEDGKLWVQWFGDHTFTQVEPDKLKTLSEGLEAHHRARKKYRRGRKLNGNLENAIQEAMMELDRQTGTVVP</sequence>
<dbReference type="CDD" id="cd20141">
    <property type="entry name" value="PWWP_MBD5"/>
    <property type="match status" value="1"/>
</dbReference>
<feature type="domain" description="MBD" evidence="3">
    <location>
        <begin position="72"/>
        <end position="142"/>
    </location>
</feature>
<dbReference type="PROSITE" id="PS50982">
    <property type="entry name" value="MBD"/>
    <property type="match status" value="1"/>
</dbReference>
<dbReference type="GO" id="GO:0010369">
    <property type="term" value="C:chromocenter"/>
    <property type="evidence" value="ECO:0007669"/>
    <property type="project" value="TreeGrafter"/>
</dbReference>
<dbReference type="PANTHER" id="PTHR16112:SF16">
    <property type="entry name" value="SIX-BANDED, ISOFORM H"/>
    <property type="match status" value="1"/>
</dbReference>
<dbReference type="GO" id="GO:0003682">
    <property type="term" value="F:chromatin binding"/>
    <property type="evidence" value="ECO:0007669"/>
    <property type="project" value="TreeGrafter"/>
</dbReference>
<feature type="compositionally biased region" description="Basic residues" evidence="1">
    <location>
        <begin position="1130"/>
        <end position="1141"/>
    </location>
</feature>
<feature type="region of interest" description="Disordered" evidence="1">
    <location>
        <begin position="1076"/>
        <end position="1172"/>
    </location>
</feature>
<dbReference type="PANTHER" id="PTHR16112">
    <property type="entry name" value="METHYL-CPG BINDING PROTEIN, DROSOPHILA"/>
    <property type="match status" value="1"/>
</dbReference>
<organism evidence="4">
    <name type="scientific">Ixodes ricinus</name>
    <name type="common">Common tick</name>
    <name type="synonym">Acarus ricinus</name>
    <dbReference type="NCBI Taxonomy" id="34613"/>
    <lineage>
        <taxon>Eukaryota</taxon>
        <taxon>Metazoa</taxon>
        <taxon>Ecdysozoa</taxon>
        <taxon>Arthropoda</taxon>
        <taxon>Chelicerata</taxon>
        <taxon>Arachnida</taxon>
        <taxon>Acari</taxon>
        <taxon>Parasitiformes</taxon>
        <taxon>Ixodida</taxon>
        <taxon>Ixodoidea</taxon>
        <taxon>Ixodidae</taxon>
        <taxon>Ixodinae</taxon>
        <taxon>Ixodes</taxon>
    </lineage>
</organism>
<feature type="region of interest" description="Disordered" evidence="1">
    <location>
        <begin position="277"/>
        <end position="299"/>
    </location>
</feature>
<dbReference type="Pfam" id="PF00855">
    <property type="entry name" value="PWWP"/>
    <property type="match status" value="1"/>
</dbReference>
<feature type="compositionally biased region" description="Low complexity" evidence="1">
    <location>
        <begin position="1016"/>
        <end position="1027"/>
    </location>
</feature>
<evidence type="ECO:0000256" key="1">
    <source>
        <dbReference type="SAM" id="MobiDB-lite"/>
    </source>
</evidence>
<feature type="region of interest" description="Disordered" evidence="1">
    <location>
        <begin position="1008"/>
        <end position="1062"/>
    </location>
</feature>
<name>A0A4D6G287_IXORI</name>
<feature type="compositionally biased region" description="Basic and acidic residues" evidence="1">
    <location>
        <begin position="1076"/>
        <end position="1087"/>
    </location>
</feature>
<evidence type="ECO:0000259" key="3">
    <source>
        <dbReference type="PROSITE" id="PS50982"/>
    </source>
</evidence>
<dbReference type="GO" id="GO:0003677">
    <property type="term" value="F:DNA binding"/>
    <property type="evidence" value="ECO:0007669"/>
    <property type="project" value="InterPro"/>
</dbReference>
<dbReference type="SUPFAM" id="SSF54171">
    <property type="entry name" value="DNA-binding domain"/>
    <property type="match status" value="1"/>
</dbReference>
<protein>
    <submittedName>
        <fullName evidence="4">DNA cytosine methyltransferase isoform 2</fullName>
    </submittedName>
</protein>
<dbReference type="Gene3D" id="3.30.890.10">
    <property type="entry name" value="Methyl-cpg-binding Protein 2, Chain A"/>
    <property type="match status" value="1"/>
</dbReference>
<dbReference type="GO" id="GO:0032259">
    <property type="term" value="P:methylation"/>
    <property type="evidence" value="ECO:0007669"/>
    <property type="project" value="UniProtKB-KW"/>
</dbReference>
<dbReference type="SMART" id="SM00293">
    <property type="entry name" value="PWWP"/>
    <property type="match status" value="1"/>
</dbReference>
<dbReference type="GO" id="GO:0008168">
    <property type="term" value="F:methyltransferase activity"/>
    <property type="evidence" value="ECO:0007669"/>
    <property type="project" value="UniProtKB-KW"/>
</dbReference>